<protein>
    <submittedName>
        <fullName evidence="1">Uncharacterized protein</fullName>
    </submittedName>
</protein>
<reference evidence="1" key="3">
    <citation type="submission" date="2025-09" db="UniProtKB">
        <authorList>
            <consortium name="Ensembl"/>
        </authorList>
    </citation>
    <scope>IDENTIFICATION</scope>
</reference>
<organism evidence="1 2">
    <name type="scientific">Nothobranchius furzeri</name>
    <name type="common">Turquoise killifish</name>
    <dbReference type="NCBI Taxonomy" id="105023"/>
    <lineage>
        <taxon>Eukaryota</taxon>
        <taxon>Metazoa</taxon>
        <taxon>Chordata</taxon>
        <taxon>Craniata</taxon>
        <taxon>Vertebrata</taxon>
        <taxon>Euteleostomi</taxon>
        <taxon>Actinopterygii</taxon>
        <taxon>Neopterygii</taxon>
        <taxon>Teleostei</taxon>
        <taxon>Neoteleostei</taxon>
        <taxon>Acanthomorphata</taxon>
        <taxon>Ovalentaria</taxon>
        <taxon>Atherinomorphae</taxon>
        <taxon>Cyprinodontiformes</taxon>
        <taxon>Nothobranchiidae</taxon>
        <taxon>Nothobranchius</taxon>
    </lineage>
</organism>
<reference evidence="1" key="1">
    <citation type="submission" date="2014-08" db="EMBL/GenBank/DDBJ databases">
        <authorList>
            <person name="Senf B."/>
            <person name="Petzold A."/>
            <person name="Downie B.R."/>
            <person name="Koch P."/>
            <person name="Platzer M."/>
        </authorList>
    </citation>
    <scope>NUCLEOTIDE SEQUENCE [LARGE SCALE GENOMIC DNA]</scope>
    <source>
        <strain evidence="1">GRZ</strain>
    </source>
</reference>
<keyword evidence="2" id="KW-1185">Reference proteome</keyword>
<accession>A0A8C6NRG6</accession>
<proteinExistence type="predicted"/>
<dbReference type="AlphaFoldDB" id="A0A8C6NRG6"/>
<name>A0A8C6NRG6_NOTFU</name>
<evidence type="ECO:0000313" key="1">
    <source>
        <dbReference type="Ensembl" id="ENSNFUP00015020302.1"/>
    </source>
</evidence>
<dbReference type="Proteomes" id="UP000694548">
    <property type="component" value="Chromosome sgr17"/>
</dbReference>
<reference evidence="1" key="2">
    <citation type="submission" date="2025-08" db="UniProtKB">
        <authorList>
            <consortium name="Ensembl"/>
        </authorList>
    </citation>
    <scope>IDENTIFICATION</scope>
</reference>
<dbReference type="Ensembl" id="ENSNFUT00015021247.1">
    <property type="protein sequence ID" value="ENSNFUP00015020302.1"/>
    <property type="gene ID" value="ENSNFUG00015009851.1"/>
</dbReference>
<evidence type="ECO:0000313" key="2">
    <source>
        <dbReference type="Proteomes" id="UP000694548"/>
    </source>
</evidence>
<sequence>EFVLTLLFKCIKSLKFCIINDLTGCRQLIPALQPHPQLHLSSLLWNCLGLTEPVTRSKWRWWHLPFVFKNVLLEAMETQYLHVDAWCRSSRDMLTSFPSKCQL</sequence>